<keyword evidence="1" id="KW-0732">Signal</keyword>
<name>A0A291QWK2_9BACT</name>
<feature type="chain" id="PRO_5012448780" evidence="1">
    <location>
        <begin position="21"/>
        <end position="100"/>
    </location>
</feature>
<evidence type="ECO:0000313" key="2">
    <source>
        <dbReference type="EMBL" id="ATL48310.1"/>
    </source>
</evidence>
<accession>A0A291QWK2</accession>
<evidence type="ECO:0000256" key="1">
    <source>
        <dbReference type="SAM" id="SignalP"/>
    </source>
</evidence>
<keyword evidence="3" id="KW-1185">Reference proteome</keyword>
<feature type="signal peptide" evidence="1">
    <location>
        <begin position="1"/>
        <end position="20"/>
    </location>
</feature>
<evidence type="ECO:0000313" key="3">
    <source>
        <dbReference type="Proteomes" id="UP000220133"/>
    </source>
</evidence>
<sequence length="100" mass="11146">MKRILLLSACIFGFAIASSAQHKGHYHHHGHKMPKHKHIAKHHHAKATCKVHHHHMKYCHGYEQVIVVPGRPVPPPRRVIITAPRPPKVIISAGVTIIGG</sequence>
<dbReference type="Proteomes" id="UP000220133">
    <property type="component" value="Chromosome"/>
</dbReference>
<organism evidence="2 3">
    <name type="scientific">Chitinophaga caeni</name>
    <dbReference type="NCBI Taxonomy" id="2029983"/>
    <lineage>
        <taxon>Bacteria</taxon>
        <taxon>Pseudomonadati</taxon>
        <taxon>Bacteroidota</taxon>
        <taxon>Chitinophagia</taxon>
        <taxon>Chitinophagales</taxon>
        <taxon>Chitinophagaceae</taxon>
        <taxon>Chitinophaga</taxon>
    </lineage>
</organism>
<dbReference type="EMBL" id="CP023777">
    <property type="protein sequence ID" value="ATL48310.1"/>
    <property type="molecule type" value="Genomic_DNA"/>
</dbReference>
<proteinExistence type="predicted"/>
<reference evidence="2 3" key="1">
    <citation type="submission" date="2017-10" db="EMBL/GenBank/DDBJ databases">
        <title>Paenichitinophaga pekingensis gen. nov., sp. nov., isolated from activated sludge.</title>
        <authorList>
            <person name="Jin D."/>
            <person name="Kong X."/>
            <person name="Deng Y."/>
            <person name="Bai Z."/>
        </authorList>
    </citation>
    <scope>NUCLEOTIDE SEQUENCE [LARGE SCALE GENOMIC DNA]</scope>
    <source>
        <strain evidence="2 3">13</strain>
    </source>
</reference>
<gene>
    <name evidence="2" type="ORF">COR50_14680</name>
</gene>
<dbReference type="RefSeq" id="WP_098194684.1">
    <property type="nucleotide sequence ID" value="NZ_CP023777.1"/>
</dbReference>
<dbReference type="KEGG" id="cbae:COR50_14680"/>
<protein>
    <submittedName>
        <fullName evidence="2">Uncharacterized protein</fullName>
    </submittedName>
</protein>
<dbReference type="AlphaFoldDB" id="A0A291QWK2"/>